<feature type="transmembrane region" description="Helical" evidence="8">
    <location>
        <begin position="280"/>
        <end position="298"/>
    </location>
</feature>
<evidence type="ECO:0000256" key="8">
    <source>
        <dbReference type="SAM" id="Phobius"/>
    </source>
</evidence>
<dbReference type="SUPFAM" id="SSF82689">
    <property type="entry name" value="Mechanosensitive channel protein MscS (YggB), C-terminal domain"/>
    <property type="match status" value="1"/>
</dbReference>
<dbReference type="InterPro" id="IPR023408">
    <property type="entry name" value="MscS_beta-dom_sf"/>
</dbReference>
<comment type="subcellular location">
    <subcellularLocation>
        <location evidence="1">Cell membrane</location>
        <topology evidence="1">Multi-pass membrane protein</topology>
    </subcellularLocation>
</comment>
<dbReference type="InterPro" id="IPR010920">
    <property type="entry name" value="LSM_dom_sf"/>
</dbReference>
<evidence type="ECO:0000256" key="1">
    <source>
        <dbReference type="ARBA" id="ARBA00004651"/>
    </source>
</evidence>
<feature type="transmembrane region" description="Helical" evidence="8">
    <location>
        <begin position="351"/>
        <end position="373"/>
    </location>
</feature>
<keyword evidence="6 8" id="KW-0472">Membrane</keyword>
<keyword evidence="4 8" id="KW-0812">Transmembrane</keyword>
<feature type="domain" description="Mechanosensitive ion channel MscS" evidence="10">
    <location>
        <begin position="602"/>
        <end position="669"/>
    </location>
</feature>
<feature type="transmembrane region" description="Helical" evidence="8">
    <location>
        <begin position="239"/>
        <end position="260"/>
    </location>
</feature>
<feature type="signal peptide" evidence="9">
    <location>
        <begin position="1"/>
        <end position="23"/>
    </location>
</feature>
<feature type="transmembrane region" description="Helical" evidence="8">
    <location>
        <begin position="503"/>
        <end position="536"/>
    </location>
</feature>
<dbReference type="Gene3D" id="1.10.287.1260">
    <property type="match status" value="1"/>
</dbReference>
<feature type="domain" description="Mechanosensitive ion channel MscS C-terminal" evidence="12">
    <location>
        <begin position="676"/>
        <end position="759"/>
    </location>
</feature>
<evidence type="ECO:0000259" key="10">
    <source>
        <dbReference type="Pfam" id="PF00924"/>
    </source>
</evidence>
<proteinExistence type="inferred from homology"/>
<feature type="chain" id="PRO_5047263753" evidence="9">
    <location>
        <begin position="24"/>
        <end position="794"/>
    </location>
</feature>
<reference evidence="14" key="1">
    <citation type="journal article" date="2019" name="Int. J. Syst. Evol. Microbiol.">
        <title>The Global Catalogue of Microorganisms (GCM) 10K type strain sequencing project: providing services to taxonomists for standard genome sequencing and annotation.</title>
        <authorList>
            <consortium name="The Broad Institute Genomics Platform"/>
            <consortium name="The Broad Institute Genome Sequencing Center for Infectious Disease"/>
            <person name="Wu L."/>
            <person name="Ma J."/>
        </authorList>
    </citation>
    <scope>NUCLEOTIDE SEQUENCE [LARGE SCALE GENOMIC DNA]</scope>
    <source>
        <strain evidence="14">KCTC 42182</strain>
    </source>
</reference>
<feature type="transmembrane region" description="Helical" evidence="8">
    <location>
        <begin position="557"/>
        <end position="579"/>
    </location>
</feature>
<name>A0ABV7VP65_9PROT</name>
<dbReference type="PANTHER" id="PTHR30347:SF1">
    <property type="entry name" value="MECHANOSENSITIVE CHANNEL MSCK"/>
    <property type="match status" value="1"/>
</dbReference>
<dbReference type="InterPro" id="IPR022249">
    <property type="entry name" value="DUF3772"/>
</dbReference>
<dbReference type="PANTHER" id="PTHR30347">
    <property type="entry name" value="POTASSIUM CHANNEL RELATED"/>
    <property type="match status" value="1"/>
</dbReference>
<evidence type="ECO:0000256" key="6">
    <source>
        <dbReference type="ARBA" id="ARBA00023136"/>
    </source>
</evidence>
<comment type="caution">
    <text evidence="13">The sequence shown here is derived from an EMBL/GenBank/DDBJ whole genome shotgun (WGS) entry which is preliminary data.</text>
</comment>
<dbReference type="Pfam" id="PF21082">
    <property type="entry name" value="MS_channel_3rd"/>
    <property type="match status" value="1"/>
</dbReference>
<dbReference type="Gene3D" id="3.30.70.100">
    <property type="match status" value="1"/>
</dbReference>
<evidence type="ECO:0000313" key="14">
    <source>
        <dbReference type="Proteomes" id="UP001595711"/>
    </source>
</evidence>
<feature type="transmembrane region" description="Helical" evidence="8">
    <location>
        <begin position="467"/>
        <end position="491"/>
    </location>
</feature>
<evidence type="ECO:0000256" key="7">
    <source>
        <dbReference type="SAM" id="MobiDB-lite"/>
    </source>
</evidence>
<feature type="transmembrane region" description="Helical" evidence="8">
    <location>
        <begin position="385"/>
        <end position="405"/>
    </location>
</feature>
<feature type="transmembrane region" description="Helical" evidence="8">
    <location>
        <begin position="585"/>
        <end position="604"/>
    </location>
</feature>
<dbReference type="Gene3D" id="2.30.30.60">
    <property type="match status" value="1"/>
</dbReference>
<dbReference type="EMBL" id="JBHRYJ010000006">
    <property type="protein sequence ID" value="MFC3677908.1"/>
    <property type="molecule type" value="Genomic_DNA"/>
</dbReference>
<comment type="similarity">
    <text evidence="2">Belongs to the MscS (TC 1.A.23) family.</text>
</comment>
<dbReference type="Pfam" id="PF12607">
    <property type="entry name" value="DUF3772"/>
    <property type="match status" value="1"/>
</dbReference>
<evidence type="ECO:0000256" key="9">
    <source>
        <dbReference type="SAM" id="SignalP"/>
    </source>
</evidence>
<feature type="domain" description="DUF3772" evidence="11">
    <location>
        <begin position="121"/>
        <end position="177"/>
    </location>
</feature>
<feature type="transmembrane region" description="Helical" evidence="8">
    <location>
        <begin position="196"/>
        <end position="215"/>
    </location>
</feature>
<dbReference type="SUPFAM" id="SSF82861">
    <property type="entry name" value="Mechanosensitive channel protein MscS (YggB), transmembrane region"/>
    <property type="match status" value="1"/>
</dbReference>
<keyword evidence="14" id="KW-1185">Reference proteome</keyword>
<dbReference type="InterPro" id="IPR011014">
    <property type="entry name" value="MscS_channel_TM-2"/>
</dbReference>
<dbReference type="InterPro" id="IPR049278">
    <property type="entry name" value="MS_channel_C"/>
</dbReference>
<feature type="transmembrane region" description="Helical" evidence="8">
    <location>
        <begin position="411"/>
        <end position="429"/>
    </location>
</feature>
<gene>
    <name evidence="13" type="ORF">ACFOOQ_20310</name>
</gene>
<evidence type="ECO:0000313" key="13">
    <source>
        <dbReference type="EMBL" id="MFC3677908.1"/>
    </source>
</evidence>
<evidence type="ECO:0000259" key="11">
    <source>
        <dbReference type="Pfam" id="PF12607"/>
    </source>
</evidence>
<evidence type="ECO:0000256" key="4">
    <source>
        <dbReference type="ARBA" id="ARBA00022692"/>
    </source>
</evidence>
<organism evidence="13 14">
    <name type="scientific">Ferrovibrio xuzhouensis</name>
    <dbReference type="NCBI Taxonomy" id="1576914"/>
    <lineage>
        <taxon>Bacteria</taxon>
        <taxon>Pseudomonadati</taxon>
        <taxon>Pseudomonadota</taxon>
        <taxon>Alphaproteobacteria</taxon>
        <taxon>Rhodospirillales</taxon>
        <taxon>Rhodospirillaceae</taxon>
        <taxon>Ferrovibrio</taxon>
    </lineage>
</organism>
<feature type="region of interest" description="Disordered" evidence="7">
    <location>
        <begin position="67"/>
        <end position="104"/>
    </location>
</feature>
<dbReference type="Proteomes" id="UP001595711">
    <property type="component" value="Unassembled WGS sequence"/>
</dbReference>
<evidence type="ECO:0000259" key="12">
    <source>
        <dbReference type="Pfam" id="PF21082"/>
    </source>
</evidence>
<dbReference type="RefSeq" id="WP_379729521.1">
    <property type="nucleotide sequence ID" value="NZ_JBHRYJ010000006.1"/>
</dbReference>
<keyword evidence="3" id="KW-1003">Cell membrane</keyword>
<evidence type="ECO:0000256" key="3">
    <source>
        <dbReference type="ARBA" id="ARBA00022475"/>
    </source>
</evidence>
<sequence>MRRSGLFLVLTVLLWAVSGVGMAQDRPATVNWDSALNAVTRQLGDPRMDDTGFAALRGELDRLRVEATQERDRRKQVATATQAQLDSLGPAPAAGQPRESADIAASRRQLTARLQTEQDNVKQADLALARIQSLQDRVSDEARSQFTRQLSYRGPSPLTTDFWQDGMTDIAAVATQVIAAPAQWWQSVAPRRSGPVTLLQVAVVALIAVVVLVIVQRPLSRHFGVDPALASPAPARRTFAAFVAWLNATAVPMAVLWSVYGVLATDGWITGLFGTMVHSMMQAVSIALLAFGLAYAVLSPRHPAWALIPLPPQQQTLLLRRVALFAVSVVLVSMLVAPSRVPDFGTAGRNLVIAAVAVFLTVFNLLFADPRLWRPAFAANRPVRLLAWGMVLLNLLAAAAILLGYYSFAAFLSYGLLSSVLALAAYILVRVALRDGLNQFAEDAEGRARAAREMLGMSGTLSTSSQLLLGFATEIILAGLLVAALLLSWGMSSSALFGYLRELYFGVAIGPVTLSLGDMLAALMVLVVGIALTRFLSGGLNARLEQQHGIDPGVRNSMVTGLTYLGYLVAGLAAVAAVGLDLSNLAIIAGALSVGIGFGLQNIVNNFVSGLILLIERPVKVGDWVVVGDKEGYVRRINVRSTEIETFPRASVIIPNSELISSPVMNWTHRNRLGRVDIDIGFAYGTDVDKARDMLLDCLKASPDVLSMPAPTVLFRNFGDSALTFAVRGYISDVERRILIESDLRFAIYKACLAQGIEIPFTQTDIHLRDIDRIEQALQALGGKGPGSKKPAAD</sequence>
<dbReference type="SUPFAM" id="SSF50182">
    <property type="entry name" value="Sm-like ribonucleoproteins"/>
    <property type="match status" value="1"/>
</dbReference>
<feature type="transmembrane region" description="Helical" evidence="8">
    <location>
        <begin position="318"/>
        <end position="339"/>
    </location>
</feature>
<accession>A0ABV7VP65</accession>
<dbReference type="Pfam" id="PF00924">
    <property type="entry name" value="MS_channel_2nd"/>
    <property type="match status" value="1"/>
</dbReference>
<evidence type="ECO:0000256" key="2">
    <source>
        <dbReference type="ARBA" id="ARBA00008017"/>
    </source>
</evidence>
<dbReference type="InterPro" id="IPR052702">
    <property type="entry name" value="MscS-like_channel"/>
</dbReference>
<keyword evidence="5 8" id="KW-1133">Transmembrane helix</keyword>
<dbReference type="InterPro" id="IPR011066">
    <property type="entry name" value="MscS_channel_C_sf"/>
</dbReference>
<evidence type="ECO:0000256" key="5">
    <source>
        <dbReference type="ARBA" id="ARBA00022989"/>
    </source>
</evidence>
<dbReference type="InterPro" id="IPR006685">
    <property type="entry name" value="MscS_channel_2nd"/>
</dbReference>
<keyword evidence="9" id="KW-0732">Signal</keyword>
<protein>
    <submittedName>
        <fullName evidence="13">DUF3772 domain-containing protein</fullName>
    </submittedName>
</protein>